<gene>
    <name evidence="2" type="ORF">BBK36DRAFT_158387</name>
</gene>
<organism evidence="2 3">
    <name type="scientific">Trichoderma citrinoviride</name>
    <dbReference type="NCBI Taxonomy" id="58853"/>
    <lineage>
        <taxon>Eukaryota</taxon>
        <taxon>Fungi</taxon>
        <taxon>Dikarya</taxon>
        <taxon>Ascomycota</taxon>
        <taxon>Pezizomycotina</taxon>
        <taxon>Sordariomycetes</taxon>
        <taxon>Hypocreomycetidae</taxon>
        <taxon>Hypocreales</taxon>
        <taxon>Hypocreaceae</taxon>
        <taxon>Trichoderma</taxon>
    </lineage>
</organism>
<feature type="compositionally biased region" description="Acidic residues" evidence="1">
    <location>
        <begin position="1460"/>
        <end position="1471"/>
    </location>
</feature>
<feature type="compositionally biased region" description="Polar residues" evidence="1">
    <location>
        <begin position="1441"/>
        <end position="1454"/>
    </location>
</feature>
<feature type="compositionally biased region" description="Polar residues" evidence="1">
    <location>
        <begin position="1183"/>
        <end position="1198"/>
    </location>
</feature>
<feature type="compositionally biased region" description="Basic and acidic residues" evidence="1">
    <location>
        <begin position="1038"/>
        <end position="1047"/>
    </location>
</feature>
<evidence type="ECO:0000313" key="3">
    <source>
        <dbReference type="Proteomes" id="UP000241546"/>
    </source>
</evidence>
<feature type="compositionally biased region" description="Acidic residues" evidence="1">
    <location>
        <begin position="436"/>
        <end position="448"/>
    </location>
</feature>
<feature type="region of interest" description="Disordered" evidence="1">
    <location>
        <begin position="1713"/>
        <end position="1745"/>
    </location>
</feature>
<feature type="compositionally biased region" description="Acidic residues" evidence="1">
    <location>
        <begin position="850"/>
        <end position="869"/>
    </location>
</feature>
<dbReference type="OrthoDB" id="3946221at2759"/>
<sequence>MPRRRKPGLQPASASFNLRWHSIADPNTPSVDIMSSPDPLNEPTIISFPTTTTAAAANNSLAPDPKTQPASRRVSHSQPNHRLLSPASPRKQTLNVQAGEPASPQRSLALVQTEGHGDGGPSDTMASTPNGARRKLFKSPVSSPSTVRRRAGETVTTTVPLRETGEDELTTATTPSRRRGRPRMSNGTPNPVAGIKRRAGSPISRNPRRIRTDKFGGGGSTIQLHPDDGKENFHATPATSKKRGRPPKTQASQPSSELGAAKRGRRRQAMAPDELVGIAEEATAERSQVQSGRRTSESDAVDLIPPPSSRQGPDNDDNEATPRAAGQSSTRQRPSKSNHDSRAPEASDHSTVDEHIDDFSSQTNDTIAQGEDFSMIFMNGIPSLQGSRNGNSSFQPVGDDDEVGEETQLFINNTLESLRREVAQTSDPVEITEQIEIPEEPEIEDQPEPEPVFVPIIRESARNARLSLSPWWSRKPKKMGTSPLRHQTLRSAAKRSGRLFRFDQHEREDEPTPTRAGKQPSSAQSRRERSNYQDSFSDIPRNYLDAAAPKPLNFAATQSDRRVDLGEYGLQREDEHAEEEQIQEHHAEEHPEEEHAEEEHVKEEHVEEEHIEEHIEEEHVEEEHVEEEHVEEEHVEEEHIEEEPAQYTETHADDDIEEAADKAPEQGFFATQRYNRAFLAPGRFAVPDTSSPVRHIEDEESDHEEHGHEEHGHEEHGHEEHGHEEHGHEEHGHEESEHEEHGLEEHGHEVYTHEEHGKHGDYGGHEDHPEFDDHYQEGQEEHEEHRDFLEHEEPGQEEELEEEQEQEQDMELVHDEGEREEDSAHHEGQEEEMEEYDEEVEAEAHKQQEWEEEEEEEEHEEHEEHEEALEGYTEQQGSEEQHEFEEHGVHEEYAEHEGFGEHEELQVRGGGLNQHDEHDEFEEHEEMEDDEEQEEAEHYEHHNEGHDEEQEEVEHHEHHEEHEQEEVEQYAHHNEEHEEMQDDEEQEEVERYEHHEEQGEMQDAEHDEFEEHEEMQEDEEQEVEHYEHHEEHGEQEEVDRHEHHEEHDELEGNGQHERYEQREERKIHPYEASSRWRTNFPALRQPENKENHVDREMRSDYQQQPEQLEPTPEREVQPVEATPPHQMSSPLQDPQSVPPQDHVQYPILRPVLSSIMRAGRVLQTVTSDPPSPREREKQLRSPFRSSASKEPSHSATEGSQPPPSKSPPQAFRFGRDQSTANGVTADQRRNARSGLFGTGFSSARPILGSARPTLDASAREALNRKRPPSRESVASSLGNTPPSGGTTNLFATERPINSGFRGNNPLTQPSRFSGIGSSHQPLPLVQVDGAGEEPDRAEEEDDDDRGQVQDEEQAQGEEEHQGHQEQRKQQQGKQQEEHNEEEEDDEDDDDDDDIDLWEYEAQREVPPRPVLQQPLMPLTQDRNTGPSLTSSWRDAQKVPTAVTSSALPNTSRTKQTVDEGQSDMDAEDEEPPLLSQEQAEHAPATASKSKRFDLSSFFSSPATIPGLLAGKFKSIKPKASAERINQQAAVQQEEPSTIPTTSLFPRLTGKLDRTAPPSSSIPSDPPEDEQVDEGASSPATPERRGLLTIAQKQNFAPRPRQANDSSFFQTSSSQLSTSPTRMQLTHEDIQRWQLETSNVVDDSPSLKPLLRPLPPRHASPKKSNLRSPLKPHTPGRVVEFTGSVLSPEEQARLREQRLRANGEVFRDNISTAAAVPNHVQPRAGKGSIPKPQPQQQKQNPLPALAPRIIKPAGVTKKPPVRKHRRREPPSQTVWTRQHWIFLDTLLQMRRQRPFSERYPPVSQRYLGKVVTSMGESLVLEKWHLECVDAFKSQIKGWDEGELAKRLFALILGEAQRRRSSLGQSPGVMFH</sequence>
<feature type="region of interest" description="Disordered" evidence="1">
    <location>
        <begin position="1517"/>
        <end position="1677"/>
    </location>
</feature>
<feature type="compositionally biased region" description="Basic and acidic residues" evidence="1">
    <location>
        <begin position="989"/>
        <end position="998"/>
    </location>
</feature>
<feature type="compositionally biased region" description="Basic and acidic residues" evidence="1">
    <location>
        <begin position="1357"/>
        <end position="1368"/>
    </location>
</feature>
<feature type="compositionally biased region" description="Basic and acidic residues" evidence="1">
    <location>
        <begin position="559"/>
        <end position="575"/>
    </location>
</feature>
<feature type="compositionally biased region" description="Basic and acidic residues" evidence="1">
    <location>
        <begin position="337"/>
        <end position="358"/>
    </location>
</feature>
<accession>A0A2T4BDG3</accession>
<name>A0A2T4BDG3_9HYPO</name>
<feature type="compositionally biased region" description="Basic and acidic residues" evidence="1">
    <location>
        <begin position="936"/>
        <end position="945"/>
    </location>
</feature>
<feature type="compositionally biased region" description="Polar residues" evidence="1">
    <location>
        <begin position="1420"/>
        <end position="1433"/>
    </location>
</feature>
<feature type="compositionally biased region" description="Basic and acidic residues" evidence="1">
    <location>
        <begin position="582"/>
        <end position="617"/>
    </location>
</feature>
<feature type="compositionally biased region" description="Basic and acidic residues" evidence="1">
    <location>
        <begin position="1086"/>
        <end position="1099"/>
    </location>
</feature>
<keyword evidence="3" id="KW-1185">Reference proteome</keyword>
<feature type="compositionally biased region" description="Basic and acidic residues" evidence="1">
    <location>
        <begin position="953"/>
        <end position="962"/>
    </location>
</feature>
<dbReference type="EMBL" id="KZ680211">
    <property type="protein sequence ID" value="PTB67355.1"/>
    <property type="molecule type" value="Genomic_DNA"/>
</dbReference>
<feature type="region of interest" description="Disordered" evidence="1">
    <location>
        <begin position="423"/>
        <end position="449"/>
    </location>
</feature>
<feature type="region of interest" description="Disordered" evidence="1">
    <location>
        <begin position="1162"/>
        <end position="1492"/>
    </location>
</feature>
<feature type="compositionally biased region" description="Basic and acidic residues" evidence="1">
    <location>
        <begin position="703"/>
        <end position="794"/>
    </location>
</feature>
<feature type="compositionally biased region" description="Low complexity" evidence="1">
    <location>
        <begin position="1605"/>
        <end position="1618"/>
    </location>
</feature>
<feature type="region of interest" description="Disordered" evidence="1">
    <location>
        <begin position="20"/>
        <end position="367"/>
    </location>
</feature>
<feature type="compositionally biased region" description="Acidic residues" evidence="1">
    <location>
        <begin position="1330"/>
        <end position="1356"/>
    </location>
</feature>
<feature type="compositionally biased region" description="Polar residues" evidence="1">
    <location>
        <begin position="1272"/>
        <end position="1290"/>
    </location>
</feature>
<feature type="compositionally biased region" description="Polar residues" evidence="1">
    <location>
        <begin position="1523"/>
        <end position="1543"/>
    </location>
</feature>
<evidence type="ECO:0000313" key="2">
    <source>
        <dbReference type="EMBL" id="PTB67355.1"/>
    </source>
</evidence>
<feature type="compositionally biased region" description="Acidic residues" evidence="1">
    <location>
        <begin position="919"/>
        <end position="935"/>
    </location>
</feature>
<reference evidence="3" key="1">
    <citation type="submission" date="2016-07" db="EMBL/GenBank/DDBJ databases">
        <title>Multiple horizontal gene transfer events from other fungi enriched the ability of initially mycotrophic Trichoderma (Ascomycota) to feed on dead plant biomass.</title>
        <authorList>
            <consortium name="DOE Joint Genome Institute"/>
            <person name="Atanasova L."/>
            <person name="Chenthamara K."/>
            <person name="Zhang J."/>
            <person name="Grujic M."/>
            <person name="Henrissat B."/>
            <person name="Kuo A."/>
            <person name="Aerts A."/>
            <person name="Salamov A."/>
            <person name="Lipzen A."/>
            <person name="Labutti K."/>
            <person name="Barry K."/>
            <person name="Miao Y."/>
            <person name="Rahimi M.J."/>
            <person name="Shen Q."/>
            <person name="Grigoriev I.V."/>
            <person name="Kubicek C.P."/>
            <person name="Druzhinina I.S."/>
        </authorList>
    </citation>
    <scope>NUCLEOTIDE SEQUENCE [LARGE SCALE GENOMIC DNA]</scope>
    <source>
        <strain evidence="3">TUCIM 6016</strain>
    </source>
</reference>
<dbReference type="Proteomes" id="UP000241546">
    <property type="component" value="Unassembled WGS sequence"/>
</dbReference>
<feature type="compositionally biased region" description="Polar residues" evidence="1">
    <location>
        <begin position="1300"/>
        <end position="1320"/>
    </location>
</feature>
<feature type="compositionally biased region" description="Basic and acidic residues" evidence="1">
    <location>
        <begin position="811"/>
        <end position="828"/>
    </location>
</feature>
<feature type="compositionally biased region" description="Acidic residues" evidence="1">
    <location>
        <begin position="795"/>
        <end position="810"/>
    </location>
</feature>
<dbReference type="GeneID" id="36605796"/>
<evidence type="ECO:0000256" key="1">
    <source>
        <dbReference type="SAM" id="MobiDB-lite"/>
    </source>
</evidence>
<feature type="compositionally biased region" description="Acidic residues" evidence="1">
    <location>
        <begin position="618"/>
        <end position="644"/>
    </location>
</feature>
<feature type="compositionally biased region" description="Low complexity" evidence="1">
    <location>
        <begin position="1733"/>
        <end position="1745"/>
    </location>
</feature>
<feature type="compositionally biased region" description="Acidic residues" evidence="1">
    <location>
        <begin position="999"/>
        <end position="1022"/>
    </location>
</feature>
<feature type="compositionally biased region" description="Basic and acidic residues" evidence="1">
    <location>
        <begin position="500"/>
        <end position="512"/>
    </location>
</feature>
<feature type="compositionally biased region" description="Basic and acidic residues" evidence="1">
    <location>
        <begin position="1054"/>
        <end position="1069"/>
    </location>
</feature>
<feature type="compositionally biased region" description="Acidic residues" evidence="1">
    <location>
        <begin position="977"/>
        <end position="988"/>
    </location>
</feature>
<feature type="region of interest" description="Disordered" evidence="1">
    <location>
        <begin position="683"/>
        <end position="1145"/>
    </location>
</feature>
<dbReference type="RefSeq" id="XP_024750675.1">
    <property type="nucleotide sequence ID" value="XM_024897678.1"/>
</dbReference>
<feature type="region of interest" description="Disordered" evidence="1">
    <location>
        <begin position="473"/>
        <end position="651"/>
    </location>
</feature>
<feature type="compositionally biased region" description="Basic and acidic residues" evidence="1">
    <location>
        <begin position="1023"/>
        <end position="1032"/>
    </location>
</feature>
<feature type="compositionally biased region" description="Acidic residues" evidence="1">
    <location>
        <begin position="1378"/>
        <end position="1398"/>
    </location>
</feature>
<feature type="compositionally biased region" description="Basic and acidic residues" evidence="1">
    <location>
        <begin position="879"/>
        <end position="906"/>
    </location>
</feature>
<feature type="compositionally biased region" description="Acidic residues" evidence="1">
    <location>
        <begin position="829"/>
        <end position="841"/>
    </location>
</feature>
<feature type="compositionally biased region" description="Polar residues" evidence="1">
    <location>
        <begin position="1125"/>
        <end position="1135"/>
    </location>
</feature>
<protein>
    <submittedName>
        <fullName evidence="2">Uncharacterized protein</fullName>
    </submittedName>
</protein>
<proteinExistence type="predicted"/>